<comment type="caution">
    <text evidence="1">The sequence shown here is derived from an EMBL/GenBank/DDBJ whole genome shotgun (WGS) entry which is preliminary data.</text>
</comment>
<dbReference type="EMBL" id="DQZW01000202">
    <property type="protein sequence ID" value="HDL90108.1"/>
    <property type="molecule type" value="Genomic_DNA"/>
</dbReference>
<evidence type="ECO:0000313" key="1">
    <source>
        <dbReference type="EMBL" id="HDL90108.1"/>
    </source>
</evidence>
<dbReference type="Proteomes" id="UP000886355">
    <property type="component" value="Unassembled WGS sequence"/>
</dbReference>
<protein>
    <submittedName>
        <fullName evidence="1">Uncharacterized protein</fullName>
    </submittedName>
</protein>
<proteinExistence type="predicted"/>
<organism evidence="1">
    <name type="scientific">Thermodesulforhabdus norvegica</name>
    <dbReference type="NCBI Taxonomy" id="39841"/>
    <lineage>
        <taxon>Bacteria</taxon>
        <taxon>Pseudomonadati</taxon>
        <taxon>Thermodesulfobacteriota</taxon>
        <taxon>Syntrophobacteria</taxon>
        <taxon>Syntrophobacterales</taxon>
        <taxon>Thermodesulforhabdaceae</taxon>
        <taxon>Thermodesulforhabdus</taxon>
    </lineage>
</organism>
<accession>A0A7C1AYE6</accession>
<gene>
    <name evidence="1" type="ORF">ENG14_04315</name>
</gene>
<dbReference type="AlphaFoldDB" id="A0A7C1AYE6"/>
<sequence>MTEKDLSLMTVKELDILEKTTTDRLIEVQDTKEKKLQEECKYSLGDFAETKNGSIVSLAKFGTGNDSEEYRIAWFVCKGGHGLSGVPADEVGSMYLTKLNGTIERKEVTEGDKATEARNAAMETMEIVKKLTIK</sequence>
<name>A0A7C1AYE6_9BACT</name>
<reference evidence="1" key="1">
    <citation type="journal article" date="2020" name="mSystems">
        <title>Genome- and Community-Level Interaction Insights into Carbon Utilization and Element Cycling Functions of Hydrothermarchaeota in Hydrothermal Sediment.</title>
        <authorList>
            <person name="Zhou Z."/>
            <person name="Liu Y."/>
            <person name="Xu W."/>
            <person name="Pan J."/>
            <person name="Luo Z.H."/>
            <person name="Li M."/>
        </authorList>
    </citation>
    <scope>NUCLEOTIDE SEQUENCE [LARGE SCALE GENOMIC DNA]</scope>
    <source>
        <strain evidence="1">HyVt-19</strain>
    </source>
</reference>